<feature type="region of interest" description="Disordered" evidence="4">
    <location>
        <begin position="975"/>
        <end position="1108"/>
    </location>
</feature>
<feature type="region of interest" description="Disordered" evidence="4">
    <location>
        <begin position="453"/>
        <end position="477"/>
    </location>
</feature>
<gene>
    <name evidence="6" type="ORF">HK105_206696</name>
</gene>
<sequence length="1108" mass="117040">MADVQREGYDAAVVRSKIYGVPSSPHHGKRITSESYASHHGAGGGAGGGPKKRHGSHSASFLPQVPSGPNGTSHTGGHHPPHQSSAAQHAAQVHAHAGHYSMQHPYGTPHGHAHHRGMSRDGHDAPHKVSADGNRSGTGGGEGGGGDGGDGTDLADGATARAAEGLLPPGDDAGGGLDHLRRSASAHSALGGGHPHSITAAAAAVAAAAIATNASGNGAIAHLSKALIAAQQQSGAAAAQAERLRTLLREKEIEMLRLKHENVLLKQIERRHQRDLEQFEAQALDAPRVIRGLREEVSHLKHKIKVYFGQIGEDSRQIRQIDDERRRLREHNLRLEKLVAAKNLADRDTLNAQLEDANKRLLELEKAKSDALKKSEVTEKNLMNDNKQLRGKIHSLERENVIIHDRVQKLDDTIHVRNGMTEKDKTIASLSIYRYNAVHRKNEAVCKVCLKREKEESENRRRQQIRDSLPEPPVPSVTVTSATSIQVSLAMPLLTESHQISRFVVYYSDDPSMAGNVQTKKIQVDAAELVKASAAAAAAATGNATSAAKPAPKDLTKTFALTGLTSGKRYYLQVTSCHADVESDPSRPEVVLVDTAPLAPTNLKTNVTLSPTAVRLVFKPPASNGGSPIARYRVYTSPTASFAEKFLVAEIGVDELIQEQGDAVAVSYYDPQIAVPMFFKIAAVNVLGEGALSETSPETIVDFAPNQPSKPVVKRISSSSVQVLSRVEPNRGSPVQSFLVLMFKSGDVGPEQQQAGGSAHGSTQMLGLMDRKEIVVPTLHGHPYDLTYTVEGLDRGTTYRFQVQASNAGGDSTFSDLSEEANIDVLVPAPGDLFVEILSASSVRAIMPSISSIEQPKIIGFKVAWSAEPDIVLSDTAPLVPADATDYVVEGLTEGCSYYFAVCLVGEHEEGVFSAPVFVPLAAAFALPPSPIPTPLPDGSMPSEGDLYGSNPGLTKSLSKGSSLSLNQRVANMHHGMPAYHDPPVDDGAISPRSSMMSPRRSFDSGAQMGDDGAYRDVGGRRAAGGAGGGGRGGRGGGNGGTASLVSSKAKVGRSTGNLHGNSTASNLGQDRPRGGLARSTTNLSSQQPLPGTKRAANPSGIAVGSSK</sequence>
<organism evidence="6 7">
    <name type="scientific">Polyrhizophydium stewartii</name>
    <dbReference type="NCBI Taxonomy" id="2732419"/>
    <lineage>
        <taxon>Eukaryota</taxon>
        <taxon>Fungi</taxon>
        <taxon>Fungi incertae sedis</taxon>
        <taxon>Chytridiomycota</taxon>
        <taxon>Chytridiomycota incertae sedis</taxon>
        <taxon>Chytridiomycetes</taxon>
        <taxon>Rhizophydiales</taxon>
        <taxon>Rhizophydiales incertae sedis</taxon>
        <taxon>Polyrhizophydium</taxon>
    </lineage>
</organism>
<reference evidence="6 7" key="1">
    <citation type="submission" date="2023-09" db="EMBL/GenBank/DDBJ databases">
        <title>Pangenome analysis of Batrachochytrium dendrobatidis and related Chytrids.</title>
        <authorList>
            <person name="Yacoub M.N."/>
            <person name="Stajich J.E."/>
            <person name="James T.Y."/>
        </authorList>
    </citation>
    <scope>NUCLEOTIDE SEQUENCE [LARGE SCALE GENOMIC DNA]</scope>
    <source>
        <strain evidence="6 7">JEL0888</strain>
    </source>
</reference>
<evidence type="ECO:0000256" key="4">
    <source>
        <dbReference type="SAM" id="MobiDB-lite"/>
    </source>
</evidence>
<dbReference type="InterPro" id="IPR013783">
    <property type="entry name" value="Ig-like_fold"/>
</dbReference>
<feature type="compositionally biased region" description="Polar residues" evidence="4">
    <location>
        <begin position="1055"/>
        <end position="1069"/>
    </location>
</feature>
<comment type="similarity">
    <text evidence="1">Belongs to the LCA5 family.</text>
</comment>
<comment type="caution">
    <text evidence="6">The sequence shown here is derived from an EMBL/GenBank/DDBJ whole genome shotgun (WGS) entry which is preliminary data.</text>
</comment>
<dbReference type="SUPFAM" id="SSF49265">
    <property type="entry name" value="Fibronectin type III"/>
    <property type="match status" value="2"/>
</dbReference>
<accession>A0ABR4N2T9</accession>
<dbReference type="InterPro" id="IPR026188">
    <property type="entry name" value="Lebercilin-like"/>
</dbReference>
<dbReference type="SMART" id="SM00060">
    <property type="entry name" value="FN3"/>
    <property type="match status" value="4"/>
</dbReference>
<feature type="region of interest" description="Disordered" evidence="4">
    <location>
        <begin position="935"/>
        <end position="961"/>
    </location>
</feature>
<feature type="compositionally biased region" description="Low complexity" evidence="4">
    <location>
        <begin position="82"/>
        <end position="95"/>
    </location>
</feature>
<evidence type="ECO:0000256" key="1">
    <source>
        <dbReference type="ARBA" id="ARBA00010229"/>
    </source>
</evidence>
<feature type="compositionally biased region" description="Basic and acidic residues" evidence="4">
    <location>
        <begin position="118"/>
        <end position="130"/>
    </location>
</feature>
<dbReference type="PANTHER" id="PTHR16650">
    <property type="entry name" value="C21ORF13-RELATED"/>
    <property type="match status" value="1"/>
</dbReference>
<dbReference type="InterPro" id="IPR036116">
    <property type="entry name" value="FN3_sf"/>
</dbReference>
<evidence type="ECO:0000256" key="2">
    <source>
        <dbReference type="ARBA" id="ARBA00023054"/>
    </source>
</evidence>
<evidence type="ECO:0000313" key="7">
    <source>
        <dbReference type="Proteomes" id="UP001527925"/>
    </source>
</evidence>
<dbReference type="InterPro" id="IPR028933">
    <property type="entry name" value="Lebercilin_dom"/>
</dbReference>
<feature type="domain" description="Fibronectin type-III" evidence="5">
    <location>
        <begin position="599"/>
        <end position="703"/>
    </location>
</feature>
<keyword evidence="2 3" id="KW-0175">Coiled coil</keyword>
<dbReference type="Pfam" id="PF00041">
    <property type="entry name" value="fn3"/>
    <property type="match status" value="1"/>
</dbReference>
<dbReference type="CDD" id="cd00063">
    <property type="entry name" value="FN3"/>
    <property type="match status" value="2"/>
</dbReference>
<feature type="compositionally biased region" description="Gly residues" evidence="4">
    <location>
        <begin position="1022"/>
        <end position="1041"/>
    </location>
</feature>
<feature type="domain" description="Fibronectin type-III" evidence="5">
    <location>
        <begin position="707"/>
        <end position="830"/>
    </location>
</feature>
<dbReference type="Proteomes" id="UP001527925">
    <property type="component" value="Unassembled WGS sequence"/>
</dbReference>
<keyword evidence="7" id="KW-1185">Reference proteome</keyword>
<feature type="compositionally biased region" description="Low complexity" evidence="4">
    <location>
        <begin position="991"/>
        <end position="1000"/>
    </location>
</feature>
<feature type="compositionally biased region" description="Basic and acidic residues" evidence="4">
    <location>
        <begin position="453"/>
        <end position="469"/>
    </location>
</feature>
<dbReference type="EMBL" id="JADGIZ020000041">
    <property type="protein sequence ID" value="KAL2913817.1"/>
    <property type="molecule type" value="Genomic_DNA"/>
</dbReference>
<dbReference type="PANTHER" id="PTHR16650:SF6">
    <property type="entry name" value="GH21622P"/>
    <property type="match status" value="1"/>
</dbReference>
<dbReference type="Gene3D" id="2.60.40.10">
    <property type="entry name" value="Immunoglobulins"/>
    <property type="match status" value="4"/>
</dbReference>
<evidence type="ECO:0000256" key="3">
    <source>
        <dbReference type="SAM" id="Coils"/>
    </source>
</evidence>
<feature type="region of interest" description="Disordered" evidence="4">
    <location>
        <begin position="20"/>
        <end position="156"/>
    </location>
</feature>
<feature type="coiled-coil region" evidence="3">
    <location>
        <begin position="318"/>
        <end position="399"/>
    </location>
</feature>
<proteinExistence type="inferred from homology"/>
<protein>
    <recommendedName>
        <fullName evidence="5">Fibronectin type-III domain-containing protein</fullName>
    </recommendedName>
</protein>
<dbReference type="PROSITE" id="PS50853">
    <property type="entry name" value="FN3"/>
    <property type="match status" value="2"/>
</dbReference>
<evidence type="ECO:0000313" key="6">
    <source>
        <dbReference type="EMBL" id="KAL2913817.1"/>
    </source>
</evidence>
<feature type="compositionally biased region" description="Polar residues" evidence="4">
    <location>
        <begin position="1079"/>
        <end position="1090"/>
    </location>
</feature>
<feature type="compositionally biased region" description="Gly residues" evidence="4">
    <location>
        <begin position="136"/>
        <end position="151"/>
    </location>
</feature>
<name>A0ABR4N2T9_9FUNG</name>
<dbReference type="Pfam" id="PF15619">
    <property type="entry name" value="Lebercilin"/>
    <property type="match status" value="1"/>
</dbReference>
<dbReference type="InterPro" id="IPR003961">
    <property type="entry name" value="FN3_dom"/>
</dbReference>
<evidence type="ECO:0000259" key="5">
    <source>
        <dbReference type="PROSITE" id="PS50853"/>
    </source>
</evidence>